<evidence type="ECO:0000259" key="9">
    <source>
        <dbReference type="PROSITE" id="PS50110"/>
    </source>
</evidence>
<dbReference type="SMART" id="SM00388">
    <property type="entry name" value="HisKA"/>
    <property type="match status" value="1"/>
</dbReference>
<dbReference type="Pfam" id="PF02518">
    <property type="entry name" value="HATPase_c"/>
    <property type="match status" value="1"/>
</dbReference>
<evidence type="ECO:0000256" key="7">
    <source>
        <dbReference type="SAM" id="Phobius"/>
    </source>
</evidence>
<evidence type="ECO:0000256" key="4">
    <source>
        <dbReference type="ARBA" id="ARBA00022679"/>
    </source>
</evidence>
<name>A0ABZ2YQF5_9BACT</name>
<feature type="transmembrane region" description="Helical" evidence="7">
    <location>
        <begin position="42"/>
        <end position="61"/>
    </location>
</feature>
<proteinExistence type="predicted"/>
<dbReference type="InterPro" id="IPR001789">
    <property type="entry name" value="Sig_transdc_resp-reg_receiver"/>
</dbReference>
<dbReference type="PROSITE" id="PS50110">
    <property type="entry name" value="RESPONSE_REGULATORY"/>
    <property type="match status" value="1"/>
</dbReference>
<evidence type="ECO:0000313" key="11">
    <source>
        <dbReference type="Proteomes" id="UP001485459"/>
    </source>
</evidence>
<dbReference type="InterPro" id="IPR003594">
    <property type="entry name" value="HATPase_dom"/>
</dbReference>
<dbReference type="RefSeq" id="WP_341836849.1">
    <property type="nucleotide sequence ID" value="NZ_CP149822.1"/>
</dbReference>
<dbReference type="Proteomes" id="UP001485459">
    <property type="component" value="Chromosome"/>
</dbReference>
<dbReference type="SUPFAM" id="SSF52172">
    <property type="entry name" value="CheY-like"/>
    <property type="match status" value="1"/>
</dbReference>
<dbReference type="PRINTS" id="PR00344">
    <property type="entry name" value="BCTRLSENSOR"/>
</dbReference>
<dbReference type="SUPFAM" id="SSF47384">
    <property type="entry name" value="Homodimeric domain of signal transducing histidine kinase"/>
    <property type="match status" value="1"/>
</dbReference>
<keyword evidence="3 6" id="KW-0597">Phosphoprotein</keyword>
<evidence type="ECO:0000256" key="2">
    <source>
        <dbReference type="ARBA" id="ARBA00012438"/>
    </source>
</evidence>
<keyword evidence="7" id="KW-1133">Transmembrane helix</keyword>
<dbReference type="EC" id="2.7.13.3" evidence="2"/>
<feature type="transmembrane region" description="Helical" evidence="7">
    <location>
        <begin position="117"/>
        <end position="134"/>
    </location>
</feature>
<dbReference type="PANTHER" id="PTHR43047:SF62">
    <property type="entry name" value="SENSOR HISTIDINE KINASE DPIB"/>
    <property type="match status" value="1"/>
</dbReference>
<gene>
    <name evidence="10" type="ORF">WJU16_03015</name>
</gene>
<dbReference type="InterPro" id="IPR004358">
    <property type="entry name" value="Sig_transdc_His_kin-like_C"/>
</dbReference>
<dbReference type="Pfam" id="PF00512">
    <property type="entry name" value="HisKA"/>
    <property type="match status" value="1"/>
</dbReference>
<dbReference type="InterPro" id="IPR003661">
    <property type="entry name" value="HisK_dim/P_dom"/>
</dbReference>
<sequence length="586" mass="65648">MSQKNPQHNRFSLREQFTKIRNAGVLPFDTAPRTSGLRFMNLSSLVAASFVLFFGVPLAIISGQYSILILAIPVSFLFFSVIIYNFLNKFIVAVWIWQFTFCISTFVFGLLEREVIDATHMIPFLVAAPAFVLWKADYRSHTLPACILMAVITYVGMEISAMLNLLPALPLKEYYWYFRPATLATIYSLNVMVFWKLLKEMDVVFAKLAKAIQDEKRAKGQVERYAEQMQLYATLITHEIKTPLSALKSIAVAFQSTVNSEEKSNYMTRADACVNHLQAVVDNAQLLAKLNSGESPLLANDAFSIRALISELVSFYSYEAQKHRVTMVYNCDEGTPPYIEGDPQSIKQVVTNLISNAIKFSRKDTTIVVRVSSTIENCSITVEDQGKGIAPSALNRIFDRFYTTPDGNNRGVGIGLYVSSMLANLMKGSLNVESIVGSGSKFTLSIPLLGKKSTSTENRNWQGYRILIVEDAVFLAEITAELLEKYGFTTRLALSGEDAIKQAIQFEPHLILLDFSLPDMDGIGVINKLQHHPLLESIPVFILTGQRMDNLDWLYVRSCGKVVGYIHKPFGRSGIDQVLNYLESTM</sequence>
<dbReference type="SMART" id="SM00448">
    <property type="entry name" value="REC"/>
    <property type="match status" value="1"/>
</dbReference>
<keyword evidence="11" id="KW-1185">Reference proteome</keyword>
<dbReference type="EMBL" id="CP149822">
    <property type="protein sequence ID" value="WZN42006.1"/>
    <property type="molecule type" value="Genomic_DNA"/>
</dbReference>
<keyword evidence="5 10" id="KW-0418">Kinase</keyword>
<feature type="transmembrane region" description="Helical" evidence="7">
    <location>
        <begin position="67"/>
        <end position="87"/>
    </location>
</feature>
<feature type="transmembrane region" description="Helical" evidence="7">
    <location>
        <begin position="94"/>
        <end position="111"/>
    </location>
</feature>
<feature type="domain" description="Histidine kinase" evidence="8">
    <location>
        <begin position="235"/>
        <end position="450"/>
    </location>
</feature>
<feature type="domain" description="Response regulatory" evidence="9">
    <location>
        <begin position="465"/>
        <end position="583"/>
    </location>
</feature>
<dbReference type="PANTHER" id="PTHR43047">
    <property type="entry name" value="TWO-COMPONENT HISTIDINE PROTEIN KINASE"/>
    <property type="match status" value="1"/>
</dbReference>
<dbReference type="Pfam" id="PF00072">
    <property type="entry name" value="Response_reg"/>
    <property type="match status" value="1"/>
</dbReference>
<dbReference type="InterPro" id="IPR005467">
    <property type="entry name" value="His_kinase_dom"/>
</dbReference>
<keyword evidence="7" id="KW-0812">Transmembrane</keyword>
<evidence type="ECO:0000256" key="5">
    <source>
        <dbReference type="ARBA" id="ARBA00022777"/>
    </source>
</evidence>
<evidence type="ECO:0000256" key="6">
    <source>
        <dbReference type="PROSITE-ProRule" id="PRU00169"/>
    </source>
</evidence>
<keyword evidence="4 10" id="KW-0808">Transferase</keyword>
<dbReference type="CDD" id="cd00075">
    <property type="entry name" value="HATPase"/>
    <property type="match status" value="1"/>
</dbReference>
<dbReference type="CDD" id="cd00082">
    <property type="entry name" value="HisKA"/>
    <property type="match status" value="1"/>
</dbReference>
<dbReference type="SUPFAM" id="SSF55874">
    <property type="entry name" value="ATPase domain of HSP90 chaperone/DNA topoisomerase II/histidine kinase"/>
    <property type="match status" value="1"/>
</dbReference>
<dbReference type="Gene3D" id="3.30.565.10">
    <property type="entry name" value="Histidine kinase-like ATPase, C-terminal domain"/>
    <property type="match status" value="1"/>
</dbReference>
<feature type="modified residue" description="4-aspartylphosphate" evidence="6">
    <location>
        <position position="514"/>
    </location>
</feature>
<reference evidence="11" key="1">
    <citation type="submission" date="2024-03" db="EMBL/GenBank/DDBJ databases">
        <title>Chitinophaga horti sp. nov., isolated from garden soil.</title>
        <authorList>
            <person name="Lee D.S."/>
            <person name="Han D.M."/>
            <person name="Baek J.H."/>
            <person name="Choi D.G."/>
            <person name="Jeon J.H."/>
            <person name="Jeon C.O."/>
        </authorList>
    </citation>
    <scope>NUCLEOTIDE SEQUENCE [LARGE SCALE GENOMIC DNA]</scope>
    <source>
        <strain evidence="11">GPA1</strain>
    </source>
</reference>
<dbReference type="Gene3D" id="3.40.50.2300">
    <property type="match status" value="1"/>
</dbReference>
<dbReference type="GO" id="GO:0004673">
    <property type="term" value="F:protein histidine kinase activity"/>
    <property type="evidence" value="ECO:0007669"/>
    <property type="project" value="UniProtKB-EC"/>
</dbReference>
<feature type="transmembrane region" description="Helical" evidence="7">
    <location>
        <begin position="146"/>
        <end position="165"/>
    </location>
</feature>
<organism evidence="10 11">
    <name type="scientific">Chitinophaga pollutisoli</name>
    <dbReference type="NCBI Taxonomy" id="3133966"/>
    <lineage>
        <taxon>Bacteria</taxon>
        <taxon>Pseudomonadati</taxon>
        <taxon>Bacteroidota</taxon>
        <taxon>Chitinophagia</taxon>
        <taxon>Chitinophagales</taxon>
        <taxon>Chitinophagaceae</taxon>
        <taxon>Chitinophaga</taxon>
    </lineage>
</organism>
<dbReference type="PROSITE" id="PS50109">
    <property type="entry name" value="HIS_KIN"/>
    <property type="match status" value="1"/>
</dbReference>
<dbReference type="InterPro" id="IPR011006">
    <property type="entry name" value="CheY-like_superfamily"/>
</dbReference>
<evidence type="ECO:0000313" key="10">
    <source>
        <dbReference type="EMBL" id="WZN42006.1"/>
    </source>
</evidence>
<dbReference type="Gene3D" id="1.10.287.130">
    <property type="match status" value="1"/>
</dbReference>
<dbReference type="SMART" id="SM00387">
    <property type="entry name" value="HATPase_c"/>
    <property type="match status" value="1"/>
</dbReference>
<evidence type="ECO:0000256" key="3">
    <source>
        <dbReference type="ARBA" id="ARBA00022553"/>
    </source>
</evidence>
<dbReference type="InterPro" id="IPR036890">
    <property type="entry name" value="HATPase_C_sf"/>
</dbReference>
<protein>
    <recommendedName>
        <fullName evidence="2">histidine kinase</fullName>
        <ecNumber evidence="2">2.7.13.3</ecNumber>
    </recommendedName>
</protein>
<dbReference type="InterPro" id="IPR036097">
    <property type="entry name" value="HisK_dim/P_sf"/>
</dbReference>
<comment type="catalytic activity">
    <reaction evidence="1">
        <text>ATP + protein L-histidine = ADP + protein N-phospho-L-histidine.</text>
        <dbReference type="EC" id="2.7.13.3"/>
    </reaction>
</comment>
<accession>A0ABZ2YQF5</accession>
<keyword evidence="7" id="KW-0472">Membrane</keyword>
<evidence type="ECO:0000256" key="1">
    <source>
        <dbReference type="ARBA" id="ARBA00000085"/>
    </source>
</evidence>
<evidence type="ECO:0000259" key="8">
    <source>
        <dbReference type="PROSITE" id="PS50109"/>
    </source>
</evidence>